<accession>A0ABN4HQS6</accession>
<dbReference type="InterPro" id="IPR024922">
    <property type="entry name" value="Rubredoxin"/>
</dbReference>
<comment type="similarity">
    <text evidence="1 6">Belongs to the rubredoxin family.</text>
</comment>
<name>A0ABN4HQS6_9COXI</name>
<dbReference type="PANTHER" id="PTHR47627">
    <property type="entry name" value="RUBREDOXIN"/>
    <property type="match status" value="1"/>
</dbReference>
<evidence type="ECO:0000256" key="1">
    <source>
        <dbReference type="ARBA" id="ARBA00005337"/>
    </source>
</evidence>
<dbReference type="PANTHER" id="PTHR47627:SF1">
    <property type="entry name" value="RUBREDOXIN-1-RELATED"/>
    <property type="match status" value="1"/>
</dbReference>
<reference evidence="8 9" key="1">
    <citation type="journal article" date="2015" name="Genome Biol. Evol.">
        <title>Distinctive Genome Reduction Rates Revealed by Genomic Analyses of Two Coxiella-Like Endosymbionts in Ticks.</title>
        <authorList>
            <person name="Gottlieb Y."/>
            <person name="Lalzar I."/>
            <person name="Klasson L."/>
        </authorList>
    </citation>
    <scope>NUCLEOTIDE SEQUENCE [LARGE SCALE GENOMIC DNA]</scope>
    <source>
        <strain evidence="8 9">CRt</strain>
    </source>
</reference>
<dbReference type="Gene3D" id="2.20.28.10">
    <property type="match status" value="1"/>
</dbReference>
<evidence type="ECO:0000256" key="3">
    <source>
        <dbReference type="ARBA" id="ARBA00022723"/>
    </source>
</evidence>
<evidence type="ECO:0000313" key="9">
    <source>
        <dbReference type="Proteomes" id="UP000063965"/>
    </source>
</evidence>
<keyword evidence="5 6" id="KW-0408">Iron</keyword>
<keyword evidence="9" id="KW-1185">Reference proteome</keyword>
<dbReference type="PROSITE" id="PS00202">
    <property type="entry name" value="RUBREDOXIN"/>
    <property type="match status" value="1"/>
</dbReference>
<dbReference type="InterPro" id="IPR050526">
    <property type="entry name" value="Rubredoxin_ET"/>
</dbReference>
<comment type="cofactor">
    <cofactor evidence="6">
        <name>Fe(3+)</name>
        <dbReference type="ChEBI" id="CHEBI:29034"/>
    </cofactor>
    <text evidence="6">Binds 1 Fe(3+) ion per subunit.</text>
</comment>
<proteinExistence type="inferred from homology"/>
<dbReference type="PRINTS" id="PR00163">
    <property type="entry name" value="RUBREDOXIN"/>
</dbReference>
<dbReference type="CDD" id="cd00730">
    <property type="entry name" value="rubredoxin"/>
    <property type="match status" value="1"/>
</dbReference>
<dbReference type="SUPFAM" id="SSF57802">
    <property type="entry name" value="Rubredoxin-like"/>
    <property type="match status" value="1"/>
</dbReference>
<keyword evidence="2 6" id="KW-0813">Transport</keyword>
<evidence type="ECO:0000259" key="7">
    <source>
        <dbReference type="PROSITE" id="PS50903"/>
    </source>
</evidence>
<keyword evidence="3 6" id="KW-0479">Metal-binding</keyword>
<dbReference type="PROSITE" id="PS50903">
    <property type="entry name" value="RUBREDOXIN_LIKE"/>
    <property type="match status" value="1"/>
</dbReference>
<feature type="domain" description="Rubredoxin-like" evidence="7">
    <location>
        <begin position="3"/>
        <end position="54"/>
    </location>
</feature>
<protein>
    <recommendedName>
        <fullName evidence="6">Rubredoxin</fullName>
    </recommendedName>
</protein>
<evidence type="ECO:0000256" key="2">
    <source>
        <dbReference type="ARBA" id="ARBA00022448"/>
    </source>
</evidence>
<dbReference type="RefSeq" id="WP_048874783.1">
    <property type="nucleotide sequence ID" value="NZ_CP011126.1"/>
</dbReference>
<evidence type="ECO:0000256" key="5">
    <source>
        <dbReference type="ARBA" id="ARBA00023004"/>
    </source>
</evidence>
<dbReference type="EMBL" id="CP011126">
    <property type="protein sequence ID" value="AKQ33174.1"/>
    <property type="molecule type" value="Genomic_DNA"/>
</dbReference>
<dbReference type="Pfam" id="PF00301">
    <property type="entry name" value="Rubredoxin"/>
    <property type="match status" value="1"/>
</dbReference>
<gene>
    <name evidence="8" type="ORF">CleRT_00870</name>
</gene>
<keyword evidence="4 6" id="KW-0249">Electron transport</keyword>
<evidence type="ECO:0000313" key="8">
    <source>
        <dbReference type="EMBL" id="AKQ33174.1"/>
    </source>
</evidence>
<dbReference type="InterPro" id="IPR024935">
    <property type="entry name" value="Rubredoxin_dom"/>
</dbReference>
<dbReference type="InterPro" id="IPR018527">
    <property type="entry name" value="Rubredoxin_Fe_BS"/>
</dbReference>
<evidence type="ECO:0000256" key="4">
    <source>
        <dbReference type="ARBA" id="ARBA00022982"/>
    </source>
</evidence>
<sequence>MLYKKYMCLLCGFIYEEEKGWPEDGIARGTRWDDVSEEWLCPECGAMKSDFEMIEM</sequence>
<dbReference type="InterPro" id="IPR024934">
    <property type="entry name" value="Rubredoxin-like_dom"/>
</dbReference>
<dbReference type="PIRSF" id="PIRSF000071">
    <property type="entry name" value="Rubredoxin"/>
    <property type="match status" value="1"/>
</dbReference>
<evidence type="ECO:0000256" key="6">
    <source>
        <dbReference type="PIRNR" id="PIRNR000071"/>
    </source>
</evidence>
<organism evidence="8 9">
    <name type="scientific">Candidatus Coxiella mudrowiae</name>
    <dbReference type="NCBI Taxonomy" id="2054173"/>
    <lineage>
        <taxon>Bacteria</taxon>
        <taxon>Pseudomonadati</taxon>
        <taxon>Pseudomonadota</taxon>
        <taxon>Gammaproteobacteria</taxon>
        <taxon>Legionellales</taxon>
        <taxon>Coxiellaceae</taxon>
        <taxon>Coxiella</taxon>
    </lineage>
</organism>
<dbReference type="Proteomes" id="UP000063965">
    <property type="component" value="Chromosome"/>
</dbReference>